<dbReference type="RefSeq" id="XP_060546380.1">
    <property type="nucleotide sequence ID" value="XM_060690397.1"/>
</dbReference>
<evidence type="ECO:0000256" key="1">
    <source>
        <dbReference type="SAM" id="MobiDB-lite"/>
    </source>
</evidence>
<accession>A0ABM3ZDC9</accession>
<sequence length="181" mass="19967">MLRTDVSGKMCSCNGKRYYQTPPDICFMKLILGQWKLILYTELIAKRLILQHCCKFKPKSISFLKAFSKQGTQVCGTWNAGIVMMSVEGPFGPVVAPLPEPVSSAGEDSESEGEELARPPSPGPSSLAMPSVSAEGQEIGPGPSTSTQPQVDSDESNESWLDPRQRRRDKRAQQKKRHARD</sequence>
<feature type="region of interest" description="Disordered" evidence="1">
    <location>
        <begin position="97"/>
        <end position="181"/>
    </location>
</feature>
<gene>
    <name evidence="3" type="primary">LOC117661625</name>
</gene>
<reference evidence="3" key="1">
    <citation type="submission" date="2025-08" db="UniProtKB">
        <authorList>
            <consortium name="RefSeq"/>
        </authorList>
    </citation>
    <scope>IDENTIFICATION</scope>
    <source>
        <tissue evidence="3">Blood</tissue>
    </source>
</reference>
<protein>
    <submittedName>
        <fullName evidence="3">Uncharacterized protein LOC117661625</fullName>
    </submittedName>
</protein>
<name>A0ABM3ZDC9_PANGU</name>
<keyword evidence="2" id="KW-1185">Reference proteome</keyword>
<evidence type="ECO:0000313" key="3">
    <source>
        <dbReference type="RefSeq" id="XP_060546380.1"/>
    </source>
</evidence>
<dbReference type="Proteomes" id="UP001652622">
    <property type="component" value="Unplaced"/>
</dbReference>
<organism evidence="2 3">
    <name type="scientific">Pantherophis guttatus</name>
    <name type="common">Corn snake</name>
    <name type="synonym">Elaphe guttata</name>
    <dbReference type="NCBI Taxonomy" id="94885"/>
    <lineage>
        <taxon>Eukaryota</taxon>
        <taxon>Metazoa</taxon>
        <taxon>Chordata</taxon>
        <taxon>Craniata</taxon>
        <taxon>Vertebrata</taxon>
        <taxon>Euteleostomi</taxon>
        <taxon>Lepidosauria</taxon>
        <taxon>Squamata</taxon>
        <taxon>Bifurcata</taxon>
        <taxon>Unidentata</taxon>
        <taxon>Episquamata</taxon>
        <taxon>Toxicofera</taxon>
        <taxon>Serpentes</taxon>
        <taxon>Colubroidea</taxon>
        <taxon>Colubridae</taxon>
        <taxon>Colubrinae</taxon>
        <taxon>Pantherophis</taxon>
    </lineage>
</organism>
<feature type="compositionally biased region" description="Basic residues" evidence="1">
    <location>
        <begin position="165"/>
        <end position="181"/>
    </location>
</feature>
<dbReference type="GeneID" id="117661625"/>
<proteinExistence type="predicted"/>
<evidence type="ECO:0000313" key="2">
    <source>
        <dbReference type="Proteomes" id="UP001652622"/>
    </source>
</evidence>